<gene>
    <name evidence="8" type="ORF">EG244_13235</name>
</gene>
<dbReference type="GO" id="GO:0042910">
    <property type="term" value="F:xenobiotic transmembrane transporter activity"/>
    <property type="evidence" value="ECO:0007669"/>
    <property type="project" value="InterPro"/>
</dbReference>
<dbReference type="RefSeq" id="WP_124965470.1">
    <property type="nucleotide sequence ID" value="NZ_RRAZ01000018.1"/>
</dbReference>
<keyword evidence="3" id="KW-1003">Cell membrane</keyword>
<feature type="transmembrane region" description="Helical" evidence="7">
    <location>
        <begin position="137"/>
        <end position="158"/>
    </location>
</feature>
<dbReference type="InterPro" id="IPR002528">
    <property type="entry name" value="MATE_fam"/>
</dbReference>
<dbReference type="PANTHER" id="PTHR43549:SF3">
    <property type="entry name" value="MULTIDRUG RESISTANCE PROTEIN YPNP-RELATED"/>
    <property type="match status" value="1"/>
</dbReference>
<feature type="transmembrane region" description="Helical" evidence="7">
    <location>
        <begin position="240"/>
        <end position="262"/>
    </location>
</feature>
<sequence length="446" mass="46538">MAGHQAKFLEGNLFRHVTVMSLTGSVGLMAIFLVDLANMLFISMLGRPELAAAIGYGGTIMFLLVSFGIGASVAAGAVVAMAVGARDEALVKTRTTHSVILSFAFGVLISLIAWALLPLMVSLLGATGEVAALTEHFLAVTLPSVPFLIAGMVGGAVLRSHGDAAASMTSTLWGAGVAAVLNPILILWLDLDLTGAALATSVSRFVIAGVALWQVHKAHKGFVATTARAVLTDVRPLSKIAVPAILAQVATPLGFAIVTRFMSAYGEAAVAGMAITGRLTPVAFGVIFALAGSIGPIIGQNFGAGRLERVKLAFNAALQFSALVVALVSVVLWFTRGLISDAFHAEGLTREIIYLFCGPLAGLWFFVAIIFVANAAFNNLGRPFISTWTNWLRATIGTLIPVWIGAELGGALGVMWGQGLTGVIFGLLSWWLALRLIGKMRISQGA</sequence>
<evidence type="ECO:0000256" key="1">
    <source>
        <dbReference type="ARBA" id="ARBA00004429"/>
    </source>
</evidence>
<feature type="transmembrane region" description="Helical" evidence="7">
    <location>
        <begin position="312"/>
        <end position="333"/>
    </location>
</feature>
<dbReference type="NCBIfam" id="TIGR00797">
    <property type="entry name" value="matE"/>
    <property type="match status" value="1"/>
</dbReference>
<evidence type="ECO:0000256" key="3">
    <source>
        <dbReference type="ARBA" id="ARBA00022475"/>
    </source>
</evidence>
<feature type="transmembrane region" description="Helical" evidence="7">
    <location>
        <begin position="54"/>
        <end position="83"/>
    </location>
</feature>
<dbReference type="AlphaFoldDB" id="A0A3P3DI11"/>
<protein>
    <submittedName>
        <fullName evidence="8">MATE family efflux transporter</fullName>
    </submittedName>
</protein>
<evidence type="ECO:0000256" key="2">
    <source>
        <dbReference type="ARBA" id="ARBA00022448"/>
    </source>
</evidence>
<feature type="transmembrane region" description="Helical" evidence="7">
    <location>
        <begin position="12"/>
        <end position="34"/>
    </location>
</feature>
<feature type="transmembrane region" description="Helical" evidence="7">
    <location>
        <begin position="268"/>
        <end position="291"/>
    </location>
</feature>
<feature type="transmembrane region" description="Helical" evidence="7">
    <location>
        <begin position="195"/>
        <end position="213"/>
    </location>
</feature>
<keyword evidence="2" id="KW-0813">Transport</keyword>
<name>A0A3P3DI11_9RHOB</name>
<dbReference type="OrthoDB" id="9806302at2"/>
<keyword evidence="5 7" id="KW-1133">Transmembrane helix</keyword>
<evidence type="ECO:0000256" key="5">
    <source>
        <dbReference type="ARBA" id="ARBA00022989"/>
    </source>
</evidence>
<keyword evidence="4 7" id="KW-0812">Transmembrane</keyword>
<feature type="transmembrane region" description="Helical" evidence="7">
    <location>
        <begin position="170"/>
        <end position="189"/>
    </location>
</feature>
<dbReference type="PIRSF" id="PIRSF006603">
    <property type="entry name" value="DinF"/>
    <property type="match status" value="1"/>
</dbReference>
<proteinExistence type="predicted"/>
<keyword evidence="9" id="KW-1185">Reference proteome</keyword>
<keyword evidence="6 7" id="KW-0472">Membrane</keyword>
<dbReference type="Proteomes" id="UP000282125">
    <property type="component" value="Unassembled WGS sequence"/>
</dbReference>
<comment type="subcellular location">
    <subcellularLocation>
        <location evidence="1">Cell inner membrane</location>
        <topology evidence="1">Multi-pass membrane protein</topology>
    </subcellularLocation>
</comment>
<evidence type="ECO:0000256" key="7">
    <source>
        <dbReference type="SAM" id="Phobius"/>
    </source>
</evidence>
<feature type="transmembrane region" description="Helical" evidence="7">
    <location>
        <begin position="95"/>
        <end position="117"/>
    </location>
</feature>
<evidence type="ECO:0000313" key="9">
    <source>
        <dbReference type="Proteomes" id="UP000282125"/>
    </source>
</evidence>
<dbReference type="PANTHER" id="PTHR43549">
    <property type="entry name" value="MULTIDRUG RESISTANCE PROTEIN YPNP-RELATED"/>
    <property type="match status" value="1"/>
</dbReference>
<dbReference type="EMBL" id="RRAZ01000018">
    <property type="protein sequence ID" value="RRH73464.1"/>
    <property type="molecule type" value="Genomic_DNA"/>
</dbReference>
<reference evidence="8 9" key="1">
    <citation type="submission" date="2018-11" db="EMBL/GenBank/DDBJ databases">
        <title>Gemmobacter sp. nov., YIM 102744-1 draft genome.</title>
        <authorList>
            <person name="Li G."/>
            <person name="Jiang Y."/>
        </authorList>
    </citation>
    <scope>NUCLEOTIDE SEQUENCE [LARGE SCALE GENOMIC DNA]</scope>
    <source>
        <strain evidence="8 9">YIM 102744-1</strain>
    </source>
</reference>
<dbReference type="Pfam" id="PF01554">
    <property type="entry name" value="MatE"/>
    <property type="match status" value="2"/>
</dbReference>
<evidence type="ECO:0000313" key="8">
    <source>
        <dbReference type="EMBL" id="RRH73464.1"/>
    </source>
</evidence>
<feature type="transmembrane region" description="Helical" evidence="7">
    <location>
        <begin position="388"/>
        <end position="406"/>
    </location>
</feature>
<dbReference type="GO" id="GO:0015297">
    <property type="term" value="F:antiporter activity"/>
    <property type="evidence" value="ECO:0007669"/>
    <property type="project" value="InterPro"/>
</dbReference>
<evidence type="ECO:0000256" key="4">
    <source>
        <dbReference type="ARBA" id="ARBA00022692"/>
    </source>
</evidence>
<dbReference type="GO" id="GO:0005886">
    <property type="term" value="C:plasma membrane"/>
    <property type="evidence" value="ECO:0007669"/>
    <property type="project" value="UniProtKB-SubCell"/>
</dbReference>
<dbReference type="InterPro" id="IPR052031">
    <property type="entry name" value="Membrane_Transporter-Flippase"/>
</dbReference>
<evidence type="ECO:0000256" key="6">
    <source>
        <dbReference type="ARBA" id="ARBA00023136"/>
    </source>
</evidence>
<dbReference type="InterPro" id="IPR048279">
    <property type="entry name" value="MdtK-like"/>
</dbReference>
<feature type="transmembrane region" description="Helical" evidence="7">
    <location>
        <begin position="412"/>
        <end position="434"/>
    </location>
</feature>
<accession>A0A3P3DI11</accession>
<organism evidence="8 9">
    <name type="scientific">Falsigemmobacter faecalis</name>
    <dbReference type="NCBI Taxonomy" id="2488730"/>
    <lineage>
        <taxon>Bacteria</taxon>
        <taxon>Pseudomonadati</taxon>
        <taxon>Pseudomonadota</taxon>
        <taxon>Alphaproteobacteria</taxon>
        <taxon>Rhodobacterales</taxon>
        <taxon>Paracoccaceae</taxon>
        <taxon>Falsigemmobacter</taxon>
    </lineage>
</organism>
<feature type="transmembrane region" description="Helical" evidence="7">
    <location>
        <begin position="353"/>
        <end position="376"/>
    </location>
</feature>
<comment type="caution">
    <text evidence="8">The sequence shown here is derived from an EMBL/GenBank/DDBJ whole genome shotgun (WGS) entry which is preliminary data.</text>
</comment>